<reference evidence="4 5" key="1">
    <citation type="journal article" date="2021" name="G3 (Bethesda)">
        <title>Improved contiguity of the threespine stickleback genome using long-read sequencing.</title>
        <authorList>
            <person name="Nath S."/>
            <person name="Shaw D.E."/>
            <person name="White M.A."/>
        </authorList>
    </citation>
    <scope>NUCLEOTIDE SEQUENCE [LARGE SCALE GENOMIC DNA]</scope>
    <source>
        <strain evidence="4 5">Lake Benthic</strain>
    </source>
</reference>
<dbReference type="Gene3D" id="3.10.20.90">
    <property type="entry name" value="Phosphatidylinositol 3-kinase Catalytic Subunit, Chain A, domain 1"/>
    <property type="match status" value="1"/>
</dbReference>
<dbReference type="SMART" id="SM00295">
    <property type="entry name" value="B41"/>
    <property type="match status" value="1"/>
</dbReference>
<dbReference type="InterPro" id="IPR019747">
    <property type="entry name" value="FERM_CS"/>
</dbReference>
<dbReference type="SUPFAM" id="SSF47031">
    <property type="entry name" value="Second domain of FERM"/>
    <property type="match status" value="1"/>
</dbReference>
<dbReference type="InParanoid" id="G3NV63"/>
<dbReference type="InterPro" id="IPR019749">
    <property type="entry name" value="Band_41_domain"/>
</dbReference>
<dbReference type="AlphaFoldDB" id="G3NV63"/>
<dbReference type="Pfam" id="PF09380">
    <property type="entry name" value="FERM_C"/>
    <property type="match status" value="1"/>
</dbReference>
<feature type="compositionally biased region" description="Basic and acidic residues" evidence="2">
    <location>
        <begin position="352"/>
        <end position="361"/>
    </location>
</feature>
<evidence type="ECO:0000313" key="4">
    <source>
        <dbReference type="Ensembl" id="ENSGACP00000009232.2"/>
    </source>
</evidence>
<dbReference type="GO" id="GO:0005856">
    <property type="term" value="C:cytoskeleton"/>
    <property type="evidence" value="ECO:0007669"/>
    <property type="project" value="TreeGrafter"/>
</dbReference>
<dbReference type="CDD" id="cd13184">
    <property type="entry name" value="FERM_C_4_1_family"/>
    <property type="match status" value="1"/>
</dbReference>
<reference evidence="4" key="2">
    <citation type="submission" date="2025-08" db="UniProtKB">
        <authorList>
            <consortium name="Ensembl"/>
        </authorList>
    </citation>
    <scope>IDENTIFICATION</scope>
</reference>
<dbReference type="Pfam" id="PF08736">
    <property type="entry name" value="FA"/>
    <property type="match status" value="1"/>
</dbReference>
<dbReference type="PANTHER" id="PTHR23280">
    <property type="entry name" value="4.1 G PROTEIN"/>
    <property type="match status" value="1"/>
</dbReference>
<dbReference type="GO" id="GO:0031032">
    <property type="term" value="P:actomyosin structure organization"/>
    <property type="evidence" value="ECO:0007669"/>
    <property type="project" value="TreeGrafter"/>
</dbReference>
<evidence type="ECO:0000259" key="3">
    <source>
        <dbReference type="PROSITE" id="PS50057"/>
    </source>
</evidence>
<dbReference type="FunFam" id="2.30.29.30:FF:000001">
    <property type="entry name" value="Erythrocyte membrane protein band 4.1"/>
    <property type="match status" value="1"/>
</dbReference>
<dbReference type="SMART" id="SM01195">
    <property type="entry name" value="FA"/>
    <property type="match status" value="1"/>
</dbReference>
<dbReference type="STRING" id="69293.ENSGACP00000009232"/>
<dbReference type="GeneTree" id="ENSGT00940000155617"/>
<dbReference type="InterPro" id="IPR035963">
    <property type="entry name" value="FERM_2"/>
</dbReference>
<evidence type="ECO:0000256" key="2">
    <source>
        <dbReference type="SAM" id="MobiDB-lite"/>
    </source>
</evidence>
<dbReference type="InterPro" id="IPR000299">
    <property type="entry name" value="FERM_domain"/>
</dbReference>
<dbReference type="Pfam" id="PF00373">
    <property type="entry name" value="FERM_M"/>
    <property type="match status" value="1"/>
</dbReference>
<dbReference type="FunFam" id="3.10.20.90:FF:000002">
    <property type="entry name" value="Erythrocyte protein band 4.1-like 3"/>
    <property type="match status" value="1"/>
</dbReference>
<accession>G3NV63</accession>
<dbReference type="InterPro" id="IPR019748">
    <property type="entry name" value="FERM_central"/>
</dbReference>
<dbReference type="Bgee" id="ENSGACG00000006968">
    <property type="expression patterns" value="Expressed in telencephalon and 1 other cell type or tissue"/>
</dbReference>
<evidence type="ECO:0000256" key="1">
    <source>
        <dbReference type="ARBA" id="ARBA00022553"/>
    </source>
</evidence>
<dbReference type="SUPFAM" id="SSF54236">
    <property type="entry name" value="Ubiquitin-like"/>
    <property type="match status" value="1"/>
</dbReference>
<dbReference type="InterPro" id="IPR014352">
    <property type="entry name" value="FERM/acyl-CoA-bd_prot_sf"/>
</dbReference>
<dbReference type="InterPro" id="IPR014847">
    <property type="entry name" value="FA"/>
</dbReference>
<dbReference type="GO" id="GO:0005886">
    <property type="term" value="C:plasma membrane"/>
    <property type="evidence" value="ECO:0007669"/>
    <property type="project" value="TreeGrafter"/>
</dbReference>
<dbReference type="PANTHER" id="PTHR23280:SF24">
    <property type="entry name" value="BAND 4.1-LIKE PROTEIN 1"/>
    <property type="match status" value="1"/>
</dbReference>
<dbReference type="Proteomes" id="UP000007635">
    <property type="component" value="Chromosome XII"/>
</dbReference>
<dbReference type="InterPro" id="IPR018979">
    <property type="entry name" value="FERM_N"/>
</dbReference>
<dbReference type="Ensembl" id="ENSGACT00000009252.2">
    <property type="protein sequence ID" value="ENSGACP00000009232.2"/>
    <property type="gene ID" value="ENSGACG00000006968.2"/>
</dbReference>
<feature type="domain" description="FERM" evidence="3">
    <location>
        <begin position="1"/>
        <end position="298"/>
    </location>
</feature>
<reference evidence="4" key="3">
    <citation type="submission" date="2025-09" db="UniProtKB">
        <authorList>
            <consortium name="Ensembl"/>
        </authorList>
    </citation>
    <scope>IDENTIFICATION</scope>
</reference>
<dbReference type="PROSITE" id="PS00660">
    <property type="entry name" value="FERM_1"/>
    <property type="match status" value="1"/>
</dbReference>
<dbReference type="SMART" id="SM01196">
    <property type="entry name" value="FERM_C"/>
    <property type="match status" value="1"/>
</dbReference>
<dbReference type="OMA" id="CEQQFLD"/>
<sequence>MTTETALAGELKSPMEGDAIRTYQVPEDQGDMDDSSEKTPSKASKSPQKSSKRPKTVPVKVTLLDGSDYEAGVEKFAKGQTLLDMVCGHLNLLERDYFGLTFQDTDTAKHWLDPSKEIKKQIRVGSWIFGFSVKFYPPDPSAELGDYEAEDHGPDYVSDFRFAPNQTHELEERVMELHRNYRGMSPAEAEVNFLENAKKLSMYGVDLHHAKDSEGIDIMLGVSANGLLIYRDRLRINRFAWPKILKISYKRSNFYIKIRPGEYEQFESTIGFKLPNHRASKRLWKVCIEHHTFFRLVSPEPPPKGFLVIGSKFRYSGRTQAQTRQASALIDRPAPQFDRSVSKRYMLPRSIDGGKNRDGVHFPHTSSALGYSMEQLSHRSSSERTQFMSREDLDQEGSLDLDHDQYHYQDQDQEQDQDQYPELDLEQHDGQNQDQVQRQTWGSHISTTTKTLELKVQGYSTLINVQRLQVN</sequence>
<feature type="region of interest" description="Disordered" evidence="2">
    <location>
        <begin position="1"/>
        <end position="57"/>
    </location>
</feature>
<dbReference type="InterPro" id="IPR018980">
    <property type="entry name" value="FERM_PH-like_C"/>
</dbReference>
<proteinExistence type="predicted"/>
<dbReference type="InterPro" id="IPR011993">
    <property type="entry name" value="PH-like_dom_sf"/>
</dbReference>
<dbReference type="PROSITE" id="PS00661">
    <property type="entry name" value="FERM_2"/>
    <property type="match status" value="1"/>
</dbReference>
<protein>
    <submittedName>
        <fullName evidence="4">Si:dkey-178k16.1</fullName>
    </submittedName>
</protein>
<dbReference type="CDD" id="cd14473">
    <property type="entry name" value="FERM_B-lobe"/>
    <property type="match status" value="1"/>
</dbReference>
<feature type="region of interest" description="Disordered" evidence="2">
    <location>
        <begin position="341"/>
        <end position="395"/>
    </location>
</feature>
<dbReference type="SUPFAM" id="SSF50729">
    <property type="entry name" value="PH domain-like"/>
    <property type="match status" value="1"/>
</dbReference>
<evidence type="ECO:0000313" key="5">
    <source>
        <dbReference type="Proteomes" id="UP000007635"/>
    </source>
</evidence>
<keyword evidence="5" id="KW-1185">Reference proteome</keyword>
<dbReference type="Pfam" id="PF09379">
    <property type="entry name" value="FERM_N"/>
    <property type="match status" value="1"/>
</dbReference>
<dbReference type="eggNOG" id="KOG3527">
    <property type="taxonomic scope" value="Eukaryota"/>
</dbReference>
<keyword evidence="1" id="KW-0597">Phosphoprotein</keyword>
<dbReference type="Gene3D" id="1.20.80.10">
    <property type="match status" value="1"/>
</dbReference>
<organism evidence="4 5">
    <name type="scientific">Gasterosteus aculeatus aculeatus</name>
    <name type="common">three-spined stickleback</name>
    <dbReference type="NCBI Taxonomy" id="481459"/>
    <lineage>
        <taxon>Eukaryota</taxon>
        <taxon>Metazoa</taxon>
        <taxon>Chordata</taxon>
        <taxon>Craniata</taxon>
        <taxon>Vertebrata</taxon>
        <taxon>Euteleostomi</taxon>
        <taxon>Actinopterygii</taxon>
        <taxon>Neopterygii</taxon>
        <taxon>Teleostei</taxon>
        <taxon>Neoteleostei</taxon>
        <taxon>Acanthomorphata</taxon>
        <taxon>Eupercaria</taxon>
        <taxon>Perciformes</taxon>
        <taxon>Cottioidei</taxon>
        <taxon>Gasterosteales</taxon>
        <taxon>Gasterosteidae</taxon>
        <taxon>Gasterosteus</taxon>
    </lineage>
</organism>
<dbReference type="PROSITE" id="PS50057">
    <property type="entry name" value="FERM_3"/>
    <property type="match status" value="1"/>
</dbReference>
<dbReference type="Gene3D" id="2.30.29.30">
    <property type="entry name" value="Pleckstrin-homology domain (PH domain)/Phosphotyrosine-binding domain (PTB)"/>
    <property type="match status" value="1"/>
</dbReference>
<feature type="compositionally biased region" description="Polar residues" evidence="2">
    <location>
        <begin position="364"/>
        <end position="375"/>
    </location>
</feature>
<name>G3NV63_GASAC</name>
<dbReference type="InterPro" id="IPR029071">
    <property type="entry name" value="Ubiquitin-like_domsf"/>
</dbReference>